<dbReference type="ExpressionAtlas" id="B0L4E2">
    <property type="expression patterns" value="baseline and differential"/>
</dbReference>
<evidence type="ECO:0000256" key="1">
    <source>
        <dbReference type="ARBA" id="ARBA00004141"/>
    </source>
</evidence>
<dbReference type="Gene3D" id="3.40.50.80">
    <property type="entry name" value="Nucleotide-binding domain of ferredoxin-NADP reductase (FNR) module"/>
    <property type="match status" value="1"/>
</dbReference>
<dbReference type="PROSITE" id="PS00018">
    <property type="entry name" value="EF_HAND_1"/>
    <property type="match status" value="1"/>
</dbReference>
<dbReference type="InterPro" id="IPR013121">
    <property type="entry name" value="Fe_red_NAD-bd_6"/>
</dbReference>
<dbReference type="PROSITE" id="PS51384">
    <property type="entry name" value="FAD_FR"/>
    <property type="match status" value="1"/>
</dbReference>
<dbReference type="SMR" id="B0L4E2"/>
<evidence type="ECO:0000256" key="9">
    <source>
        <dbReference type="ARBA" id="ARBA00022837"/>
    </source>
</evidence>
<dbReference type="InterPro" id="IPR017938">
    <property type="entry name" value="Riboflavin_synthase-like_b-brl"/>
</dbReference>
<evidence type="ECO:0000313" key="17">
    <source>
        <dbReference type="EMBL" id="ABP48737.1"/>
    </source>
</evidence>
<dbReference type="PANTHER" id="PTHR11972">
    <property type="entry name" value="NADPH OXIDASE"/>
    <property type="match status" value="1"/>
</dbReference>
<organism evidence="17">
    <name type="scientific">Zea mays</name>
    <name type="common">Maize</name>
    <dbReference type="NCBI Taxonomy" id="4577"/>
    <lineage>
        <taxon>Eukaryota</taxon>
        <taxon>Viridiplantae</taxon>
        <taxon>Streptophyta</taxon>
        <taxon>Embryophyta</taxon>
        <taxon>Tracheophyta</taxon>
        <taxon>Spermatophyta</taxon>
        <taxon>Magnoliopsida</taxon>
        <taxon>Liliopsida</taxon>
        <taxon>Poales</taxon>
        <taxon>Poaceae</taxon>
        <taxon>PACMAD clade</taxon>
        <taxon>Panicoideae</taxon>
        <taxon>Andropogonodae</taxon>
        <taxon>Andropogoneae</taxon>
        <taxon>Tripsacinae</taxon>
        <taxon>Zea</taxon>
    </lineage>
</organism>
<dbReference type="FunFam" id="1.10.238.10:FF:000049">
    <property type="entry name" value="Respiratory burst oxidase homolog A"/>
    <property type="match status" value="1"/>
</dbReference>
<keyword evidence="8" id="KW-0274">FAD</keyword>
<feature type="domain" description="EF-hand" evidence="15">
    <location>
        <begin position="252"/>
        <end position="287"/>
    </location>
</feature>
<evidence type="ECO:0000259" key="15">
    <source>
        <dbReference type="PROSITE" id="PS50222"/>
    </source>
</evidence>
<feature type="compositionally biased region" description="Gly residues" evidence="14">
    <location>
        <begin position="1"/>
        <end position="10"/>
    </location>
</feature>
<evidence type="ECO:0000256" key="10">
    <source>
        <dbReference type="ARBA" id="ARBA00022857"/>
    </source>
</evidence>
<dbReference type="Pfam" id="PF08022">
    <property type="entry name" value="FAD_binding_8"/>
    <property type="match status" value="1"/>
</dbReference>
<dbReference type="PRINTS" id="PR00466">
    <property type="entry name" value="GP91PHOX"/>
</dbReference>
<keyword evidence="7" id="KW-0479">Metal-binding</keyword>
<evidence type="ECO:0000256" key="4">
    <source>
        <dbReference type="ARBA" id="ARBA00022559"/>
    </source>
</evidence>
<dbReference type="InterPro" id="IPR013112">
    <property type="entry name" value="FAD-bd_8"/>
</dbReference>
<comment type="subcellular location">
    <subcellularLocation>
        <location evidence="1">Membrane</location>
        <topology evidence="1">Multi-pass membrane protein</topology>
    </subcellularLocation>
</comment>
<dbReference type="SMART" id="SM00054">
    <property type="entry name" value="EFh"/>
    <property type="match status" value="1"/>
</dbReference>
<dbReference type="InterPro" id="IPR011992">
    <property type="entry name" value="EF-hand-dom_pair"/>
</dbReference>
<keyword evidence="4" id="KW-0575">Peroxidase</keyword>
<proteinExistence type="evidence at transcript level"/>
<keyword evidence="11" id="KW-1133">Transmembrane helix</keyword>
<dbReference type="InterPro" id="IPR017927">
    <property type="entry name" value="FAD-bd_FR_type"/>
</dbReference>
<dbReference type="AlphaFoldDB" id="B0L4E2"/>
<dbReference type="InterPro" id="IPR013623">
    <property type="entry name" value="NADPH_Ox"/>
</dbReference>
<accession>B0L4E2</accession>
<dbReference type="Gene3D" id="1.10.238.10">
    <property type="entry name" value="EF-hand"/>
    <property type="match status" value="1"/>
</dbReference>
<evidence type="ECO:0000256" key="3">
    <source>
        <dbReference type="ARBA" id="ARBA00022553"/>
    </source>
</evidence>
<dbReference type="PeroxiBase" id="5490">
    <property type="entry name" value="ZmRboh06"/>
</dbReference>
<dbReference type="InterPro" id="IPR039261">
    <property type="entry name" value="FNR_nucleotide-bd"/>
</dbReference>
<evidence type="ECO:0000256" key="6">
    <source>
        <dbReference type="ARBA" id="ARBA00022692"/>
    </source>
</evidence>
<dbReference type="PANTHER" id="PTHR11972:SF197">
    <property type="entry name" value="RESPIRATORY BURST OXIDASE HOMOLOG PROTEIN D"/>
    <property type="match status" value="1"/>
</dbReference>
<dbReference type="GO" id="GO:0004601">
    <property type="term" value="F:peroxidase activity"/>
    <property type="evidence" value="ECO:0007669"/>
    <property type="project" value="UniProtKB-KW"/>
</dbReference>
<dbReference type="InterPro" id="IPR018247">
    <property type="entry name" value="EF_Hand_1_Ca_BS"/>
</dbReference>
<dbReference type="Pfam" id="PF08414">
    <property type="entry name" value="NADPH_Ox"/>
    <property type="match status" value="1"/>
</dbReference>
<evidence type="ECO:0000256" key="12">
    <source>
        <dbReference type="ARBA" id="ARBA00023002"/>
    </source>
</evidence>
<dbReference type="Gene3D" id="2.40.30.10">
    <property type="entry name" value="Translation factors"/>
    <property type="match status" value="1"/>
</dbReference>
<name>B0L4E2_MAIZE</name>
<dbReference type="CDD" id="cd06186">
    <property type="entry name" value="NOX_Duox_like_FAD_NADP"/>
    <property type="match status" value="1"/>
</dbReference>
<keyword evidence="10" id="KW-0521">NADP</keyword>
<comment type="similarity">
    <text evidence="2">Belongs to the RBOH (TC 5.B.1.3) family.</text>
</comment>
<dbReference type="FunFam" id="2.40.30.10:FF:000019">
    <property type="entry name" value="Respiratory burst oxidase homolog A"/>
    <property type="match status" value="1"/>
</dbReference>
<dbReference type="GO" id="GO:0016020">
    <property type="term" value="C:membrane"/>
    <property type="evidence" value="ECO:0007669"/>
    <property type="project" value="UniProtKB-SubCell"/>
</dbReference>
<feature type="region of interest" description="Disordered" evidence="14">
    <location>
        <begin position="1"/>
        <end position="70"/>
    </location>
</feature>
<dbReference type="SUPFAM" id="SSF52343">
    <property type="entry name" value="Ferredoxin reductase-like, C-terminal NADP-linked domain"/>
    <property type="match status" value="1"/>
</dbReference>
<sequence>MHNPRPGGGDIVEMSSSATAEGRVIPHSGPLSKKSGARKSARFAESVSAPLSAPPPRASANNNNNNDDDDYVEITLDVRDDSVAVHSVKPAHGGGAGAGAGAGGDDPDVTLLARTLESRRSSSYGHSVIRNASSRIKQVSQELRRIASINRRGAAGPRIDRSKSAAAHALKGLKFISKAEGAAGWEAVERRFDKLAENGLLHRSKFGQCIGMKEPEFAGELFDALSRRRNISGDSISKAELLEFWDQISDTSFDGRLQTFFDMVDKDADGRITEEEVKEIITLSASANKLSKITDQAEEYARLIMEELDPGNLGYIELYACERLTRALRSSVRPVRILKVAVYPGNVLSLHFSKPQGFRYKSGQYIFVNCAAVSPFQWHPFSITSAPQDDYVSVHIRTLGDWTRELKNVFSRVCRPPTEGKSGLLRAEYDRDGSAVANPSFPKVLIDGPYGAPAQDYKQYDIVLLVGLGIGATPMISIIKDIINNMRQLDGGGDLEASDASSSSSSMASFRTRRAYFYWVTREQGSFEWFRGVMDEVAETDRKGVIELHNYCTSVYEEGDARSALIAMLQSLNHAKHGVDVVSGTRVKTHFARPNWRNVYKRIALNHQNQRVGVFYCGAPVLTKELRELAQDFSRKTNTKFEFHKENF</sequence>
<dbReference type="FunFam" id="3.40.50.80:FF:000007">
    <property type="entry name" value="Respiratory burst oxidase protein A"/>
    <property type="match status" value="1"/>
</dbReference>
<evidence type="ECO:0000256" key="7">
    <source>
        <dbReference type="ARBA" id="ARBA00022723"/>
    </source>
</evidence>
<dbReference type="GO" id="GO:0050664">
    <property type="term" value="F:oxidoreductase activity, acting on NAD(P)H, oxygen as acceptor"/>
    <property type="evidence" value="ECO:0007669"/>
    <property type="project" value="InterPro"/>
</dbReference>
<evidence type="ECO:0000259" key="16">
    <source>
        <dbReference type="PROSITE" id="PS51384"/>
    </source>
</evidence>
<dbReference type="InterPro" id="IPR002048">
    <property type="entry name" value="EF_hand_dom"/>
</dbReference>
<keyword evidence="12" id="KW-0560">Oxidoreductase</keyword>
<dbReference type="EMBL" id="EF364442">
    <property type="protein sequence ID" value="ABP48737.1"/>
    <property type="molecule type" value="mRNA"/>
</dbReference>
<evidence type="ECO:0000256" key="5">
    <source>
        <dbReference type="ARBA" id="ARBA00022630"/>
    </source>
</evidence>
<reference evidence="17" key="1">
    <citation type="submission" date="2007-01" db="EMBL/GenBank/DDBJ databases">
        <title>Cloning and characterization of a respiratory burst oxidase homolog gene from Zea mays.</title>
        <authorList>
            <person name="Lin F."/>
            <person name="Jiang M."/>
        </authorList>
    </citation>
    <scope>NUCLEOTIDE SEQUENCE</scope>
</reference>
<evidence type="ECO:0000256" key="2">
    <source>
        <dbReference type="ARBA" id="ARBA00007975"/>
    </source>
</evidence>
<dbReference type="InterPro" id="IPR050369">
    <property type="entry name" value="RBOH/FRE"/>
</dbReference>
<keyword evidence="6" id="KW-0812">Transmembrane</keyword>
<evidence type="ECO:0000256" key="11">
    <source>
        <dbReference type="ARBA" id="ARBA00022989"/>
    </source>
</evidence>
<feature type="domain" description="FAD-binding FR-type" evidence="16">
    <location>
        <begin position="330"/>
        <end position="456"/>
    </location>
</feature>
<evidence type="ECO:0000256" key="8">
    <source>
        <dbReference type="ARBA" id="ARBA00022827"/>
    </source>
</evidence>
<dbReference type="CDD" id="cd00051">
    <property type="entry name" value="EFh"/>
    <property type="match status" value="1"/>
</dbReference>
<dbReference type="PROSITE" id="PS50222">
    <property type="entry name" value="EF_HAND_2"/>
    <property type="match status" value="1"/>
</dbReference>
<evidence type="ECO:0000256" key="13">
    <source>
        <dbReference type="ARBA" id="ARBA00023136"/>
    </source>
</evidence>
<gene>
    <name evidence="17" type="primary">rbohD</name>
</gene>
<evidence type="ECO:0000256" key="14">
    <source>
        <dbReference type="SAM" id="MobiDB-lite"/>
    </source>
</evidence>
<dbReference type="GO" id="GO:0005509">
    <property type="term" value="F:calcium ion binding"/>
    <property type="evidence" value="ECO:0007669"/>
    <property type="project" value="InterPro"/>
</dbReference>
<keyword evidence="3" id="KW-0597">Phosphoprotein</keyword>
<dbReference type="InterPro" id="IPR000778">
    <property type="entry name" value="Cyt_b245_heavy_chain"/>
</dbReference>
<keyword evidence="5" id="KW-0285">Flavoprotein</keyword>
<keyword evidence="9" id="KW-0106">Calcium</keyword>
<protein>
    <submittedName>
        <fullName evidence="17">Respiratory burst oxidase protein D variant beta</fullName>
    </submittedName>
</protein>
<keyword evidence="13" id="KW-0472">Membrane</keyword>
<dbReference type="Pfam" id="PF08030">
    <property type="entry name" value="NAD_binding_6"/>
    <property type="match status" value="1"/>
</dbReference>
<dbReference type="SUPFAM" id="SSF63380">
    <property type="entry name" value="Riboflavin synthase domain-like"/>
    <property type="match status" value="1"/>
</dbReference>
<dbReference type="SUPFAM" id="SSF47473">
    <property type="entry name" value="EF-hand"/>
    <property type="match status" value="1"/>
</dbReference>